<name>A0AAV5NN14_9VIBR</name>
<organism evidence="2 3">
    <name type="scientific">Vibrio penaeicida</name>
    <dbReference type="NCBI Taxonomy" id="104609"/>
    <lineage>
        <taxon>Bacteria</taxon>
        <taxon>Pseudomonadati</taxon>
        <taxon>Pseudomonadota</taxon>
        <taxon>Gammaproteobacteria</taxon>
        <taxon>Vibrionales</taxon>
        <taxon>Vibrionaceae</taxon>
        <taxon>Vibrio</taxon>
    </lineage>
</organism>
<feature type="transmembrane region" description="Helical" evidence="1">
    <location>
        <begin position="58"/>
        <end position="78"/>
    </location>
</feature>
<dbReference type="EMBL" id="BSNX01000010">
    <property type="protein sequence ID" value="GLQ72025.1"/>
    <property type="molecule type" value="Genomic_DNA"/>
</dbReference>
<keyword evidence="1" id="KW-0812">Transmembrane</keyword>
<keyword evidence="1" id="KW-1133">Transmembrane helix</keyword>
<evidence type="ECO:0000313" key="2">
    <source>
        <dbReference type="EMBL" id="GLQ72025.1"/>
    </source>
</evidence>
<evidence type="ECO:0008006" key="4">
    <source>
        <dbReference type="Google" id="ProtNLM"/>
    </source>
</evidence>
<reference evidence="3" key="1">
    <citation type="journal article" date="2019" name="Int. J. Syst. Evol. Microbiol.">
        <title>The Global Catalogue of Microorganisms (GCM) 10K type strain sequencing project: providing services to taxonomists for standard genome sequencing and annotation.</title>
        <authorList>
            <consortium name="The Broad Institute Genomics Platform"/>
            <consortium name="The Broad Institute Genome Sequencing Center for Infectious Disease"/>
            <person name="Wu L."/>
            <person name="Ma J."/>
        </authorList>
    </citation>
    <scope>NUCLEOTIDE SEQUENCE [LARGE SCALE GENOMIC DNA]</scope>
    <source>
        <strain evidence="3">NBRC 15640</strain>
    </source>
</reference>
<evidence type="ECO:0000313" key="3">
    <source>
        <dbReference type="Proteomes" id="UP001156690"/>
    </source>
</evidence>
<dbReference type="Proteomes" id="UP001156690">
    <property type="component" value="Unassembled WGS sequence"/>
</dbReference>
<gene>
    <name evidence="2" type="ORF">GCM10007932_13850</name>
</gene>
<dbReference type="AlphaFoldDB" id="A0AAV5NN14"/>
<sequence>MYEVAFDIKYEGFWSLFFVAPGFLFCFISYYALTNREKIARLSFYASGKQSDPKKTSVVLWFMLIFSIFWTGLVSYGLGSQLFELLAKYHKGDYLVIEGIVENFDPMPYPGRKRESFSVKGIYFQYSDFSVTPGFNNTTSHGGPIREGLQVRISYIGNTILKLETLKTK</sequence>
<comment type="caution">
    <text evidence="2">The sequence shown here is derived from an EMBL/GenBank/DDBJ whole genome shotgun (WGS) entry which is preliminary data.</text>
</comment>
<keyword evidence="3" id="KW-1185">Reference proteome</keyword>
<proteinExistence type="predicted"/>
<feature type="transmembrane region" description="Helical" evidence="1">
    <location>
        <begin position="12"/>
        <end position="33"/>
    </location>
</feature>
<keyword evidence="1" id="KW-0472">Membrane</keyword>
<dbReference type="RefSeq" id="WP_224055389.1">
    <property type="nucleotide sequence ID" value="NZ_AP025144.1"/>
</dbReference>
<evidence type="ECO:0000256" key="1">
    <source>
        <dbReference type="SAM" id="Phobius"/>
    </source>
</evidence>
<accession>A0AAV5NN14</accession>
<protein>
    <recommendedName>
        <fullName evidence="4">DUF3592 domain-containing protein</fullName>
    </recommendedName>
</protein>